<keyword evidence="2 5" id="KW-0812">Transmembrane</keyword>
<evidence type="ECO:0000256" key="4">
    <source>
        <dbReference type="ARBA" id="ARBA00023136"/>
    </source>
</evidence>
<evidence type="ECO:0000256" key="1">
    <source>
        <dbReference type="ARBA" id="ARBA00004141"/>
    </source>
</evidence>
<feature type="transmembrane region" description="Helical" evidence="5">
    <location>
        <begin position="58"/>
        <end position="90"/>
    </location>
</feature>
<accession>A0A0C3Q7L3</accession>
<proteinExistence type="inferred from homology"/>
<comment type="subcellular location">
    <subcellularLocation>
        <location evidence="1 5">Membrane</location>
        <topology evidence="1 5">Multi-pass membrane protein</topology>
    </subcellularLocation>
</comment>
<gene>
    <name evidence="6" type="ORF">M407DRAFT_246126</name>
</gene>
<dbReference type="STRING" id="1051891.A0A0C3Q7L3"/>
<name>A0A0C3Q7L3_9AGAM</name>
<dbReference type="GO" id="GO:0016020">
    <property type="term" value="C:membrane"/>
    <property type="evidence" value="ECO:0007669"/>
    <property type="project" value="UniProtKB-SubCell"/>
</dbReference>
<dbReference type="HOGENOM" id="CLU_103851_1_0_1"/>
<keyword evidence="3 5" id="KW-1133">Transmembrane helix</keyword>
<keyword evidence="7" id="KW-1185">Reference proteome</keyword>
<evidence type="ECO:0000256" key="5">
    <source>
        <dbReference type="RuleBase" id="RU363107"/>
    </source>
</evidence>
<keyword evidence="4 5" id="KW-0472">Membrane</keyword>
<dbReference type="PANTHER" id="PTHR19317">
    <property type="entry name" value="PRENYLATED RAB ACCEPTOR 1-RELATED"/>
    <property type="match status" value="1"/>
</dbReference>
<comment type="similarity">
    <text evidence="5">Belongs to the PRA1 family.</text>
</comment>
<dbReference type="AlphaFoldDB" id="A0A0C3Q7L3"/>
<dbReference type="InterPro" id="IPR004895">
    <property type="entry name" value="Prenylated_rab_accept_PRA1"/>
</dbReference>
<dbReference type="EMBL" id="KN823215">
    <property type="protein sequence ID" value="KIO19549.1"/>
    <property type="molecule type" value="Genomic_DNA"/>
</dbReference>
<evidence type="ECO:0000313" key="7">
    <source>
        <dbReference type="Proteomes" id="UP000054248"/>
    </source>
</evidence>
<dbReference type="PANTHER" id="PTHR19317:SF0">
    <property type="entry name" value="PRENYLATED RAB ACCEPTOR PROTEIN 1"/>
    <property type="match status" value="1"/>
</dbReference>
<feature type="transmembrane region" description="Helical" evidence="5">
    <location>
        <begin position="110"/>
        <end position="135"/>
    </location>
</feature>
<dbReference type="Proteomes" id="UP000054248">
    <property type="component" value="Unassembled WGS sequence"/>
</dbReference>
<evidence type="ECO:0000256" key="3">
    <source>
        <dbReference type="ARBA" id="ARBA00022989"/>
    </source>
</evidence>
<evidence type="ECO:0000313" key="6">
    <source>
        <dbReference type="EMBL" id="KIO19549.1"/>
    </source>
</evidence>
<dbReference type="Pfam" id="PF03208">
    <property type="entry name" value="PRA1"/>
    <property type="match status" value="1"/>
</dbReference>
<dbReference type="GO" id="GO:0005794">
    <property type="term" value="C:Golgi apparatus"/>
    <property type="evidence" value="ECO:0007669"/>
    <property type="project" value="TreeGrafter"/>
</dbReference>
<dbReference type="OrthoDB" id="63113at2759"/>
<organism evidence="6 7">
    <name type="scientific">Tulasnella calospora MUT 4182</name>
    <dbReference type="NCBI Taxonomy" id="1051891"/>
    <lineage>
        <taxon>Eukaryota</taxon>
        <taxon>Fungi</taxon>
        <taxon>Dikarya</taxon>
        <taxon>Basidiomycota</taxon>
        <taxon>Agaricomycotina</taxon>
        <taxon>Agaricomycetes</taxon>
        <taxon>Cantharellales</taxon>
        <taxon>Tulasnellaceae</taxon>
        <taxon>Tulasnella</taxon>
    </lineage>
</organism>
<reference evidence="6 7" key="1">
    <citation type="submission" date="2014-04" db="EMBL/GenBank/DDBJ databases">
        <authorList>
            <consortium name="DOE Joint Genome Institute"/>
            <person name="Kuo A."/>
            <person name="Girlanda M."/>
            <person name="Perotto S."/>
            <person name="Kohler A."/>
            <person name="Nagy L.G."/>
            <person name="Floudas D."/>
            <person name="Copeland A."/>
            <person name="Barry K.W."/>
            <person name="Cichocki N."/>
            <person name="Veneault-Fourrey C."/>
            <person name="LaButti K."/>
            <person name="Lindquist E.A."/>
            <person name="Lipzen A."/>
            <person name="Lundell T."/>
            <person name="Morin E."/>
            <person name="Murat C."/>
            <person name="Sun H."/>
            <person name="Tunlid A."/>
            <person name="Henrissat B."/>
            <person name="Grigoriev I.V."/>
            <person name="Hibbett D.S."/>
            <person name="Martin F."/>
            <person name="Nordberg H.P."/>
            <person name="Cantor M.N."/>
            <person name="Hua S.X."/>
        </authorList>
    </citation>
    <scope>NUCLEOTIDE SEQUENCE [LARGE SCALE GENOMIC DNA]</scope>
    <source>
        <strain evidence="6 7">MUT 4182</strain>
    </source>
</reference>
<protein>
    <recommendedName>
        <fullName evidence="5">PRA1 family protein</fullName>
    </recommendedName>
</protein>
<sequence length="165" mass="18192">MEYAARIPGVLQSLKETRLSGLRPVTEFFDYNRISRPADSNTAFSRISYNTRYFSGNYALIIAMLAVYALLTNLFLVFALFFLVGGFALINKFGADPLQFGEHTITQKHLYTGLFVIGIPLVYIGAPISTFFWLVGASGFLILGHAAMVEPGVESEYASVEEGTV</sequence>
<reference evidence="7" key="2">
    <citation type="submission" date="2015-01" db="EMBL/GenBank/DDBJ databases">
        <title>Evolutionary Origins and Diversification of the Mycorrhizal Mutualists.</title>
        <authorList>
            <consortium name="DOE Joint Genome Institute"/>
            <consortium name="Mycorrhizal Genomics Consortium"/>
            <person name="Kohler A."/>
            <person name="Kuo A."/>
            <person name="Nagy L.G."/>
            <person name="Floudas D."/>
            <person name="Copeland A."/>
            <person name="Barry K.W."/>
            <person name="Cichocki N."/>
            <person name="Veneault-Fourrey C."/>
            <person name="LaButti K."/>
            <person name="Lindquist E.A."/>
            <person name="Lipzen A."/>
            <person name="Lundell T."/>
            <person name="Morin E."/>
            <person name="Murat C."/>
            <person name="Riley R."/>
            <person name="Ohm R."/>
            <person name="Sun H."/>
            <person name="Tunlid A."/>
            <person name="Henrissat B."/>
            <person name="Grigoriev I.V."/>
            <person name="Hibbett D.S."/>
            <person name="Martin F."/>
        </authorList>
    </citation>
    <scope>NUCLEOTIDE SEQUENCE [LARGE SCALE GENOMIC DNA]</scope>
    <source>
        <strain evidence="7">MUT 4182</strain>
    </source>
</reference>
<evidence type="ECO:0000256" key="2">
    <source>
        <dbReference type="ARBA" id="ARBA00022692"/>
    </source>
</evidence>